<protein>
    <submittedName>
        <fullName evidence="2">Uncharacterized protein MANES_03G200700</fullName>
    </submittedName>
</protein>
<name>A0A2P2L3Z4_RHIMU</name>
<feature type="compositionally biased region" description="Low complexity" evidence="1">
    <location>
        <begin position="194"/>
        <end position="204"/>
    </location>
</feature>
<proteinExistence type="predicted"/>
<evidence type="ECO:0000313" key="2">
    <source>
        <dbReference type="EMBL" id="MBX12683.1"/>
    </source>
</evidence>
<reference evidence="2" key="1">
    <citation type="submission" date="2018-02" db="EMBL/GenBank/DDBJ databases">
        <title>Rhizophora mucronata_Transcriptome.</title>
        <authorList>
            <person name="Meera S.P."/>
            <person name="Sreeshan A."/>
            <person name="Augustine A."/>
        </authorList>
    </citation>
    <scope>NUCLEOTIDE SEQUENCE</scope>
    <source>
        <tissue evidence="2">Leaf</tissue>
    </source>
</reference>
<evidence type="ECO:0000256" key="1">
    <source>
        <dbReference type="SAM" id="MobiDB-lite"/>
    </source>
</evidence>
<dbReference type="EMBL" id="GGEC01032199">
    <property type="protein sequence ID" value="MBX12683.1"/>
    <property type="molecule type" value="Transcribed_RNA"/>
</dbReference>
<dbReference type="AlphaFoldDB" id="A0A2P2L3Z4"/>
<feature type="compositionally biased region" description="Low complexity" evidence="1">
    <location>
        <begin position="26"/>
        <end position="35"/>
    </location>
</feature>
<feature type="region of interest" description="Disordered" evidence="1">
    <location>
        <begin position="172"/>
        <end position="204"/>
    </location>
</feature>
<organism evidence="2">
    <name type="scientific">Rhizophora mucronata</name>
    <name type="common">Asiatic mangrove</name>
    <dbReference type="NCBI Taxonomy" id="61149"/>
    <lineage>
        <taxon>Eukaryota</taxon>
        <taxon>Viridiplantae</taxon>
        <taxon>Streptophyta</taxon>
        <taxon>Embryophyta</taxon>
        <taxon>Tracheophyta</taxon>
        <taxon>Spermatophyta</taxon>
        <taxon>Magnoliopsida</taxon>
        <taxon>eudicotyledons</taxon>
        <taxon>Gunneridae</taxon>
        <taxon>Pentapetalae</taxon>
        <taxon>rosids</taxon>
        <taxon>fabids</taxon>
        <taxon>Malpighiales</taxon>
        <taxon>Rhizophoraceae</taxon>
        <taxon>Rhizophora</taxon>
    </lineage>
</organism>
<dbReference type="PANTHER" id="PTHR31343">
    <property type="entry name" value="T15D22.8"/>
    <property type="match status" value="1"/>
</dbReference>
<feature type="region of interest" description="Disordered" evidence="1">
    <location>
        <begin position="1"/>
        <end position="88"/>
    </location>
</feature>
<dbReference type="Pfam" id="PF05623">
    <property type="entry name" value="DUF789"/>
    <property type="match status" value="1"/>
</dbReference>
<dbReference type="InterPro" id="IPR008507">
    <property type="entry name" value="DUF789"/>
</dbReference>
<dbReference type="PANTHER" id="PTHR31343:SF8">
    <property type="entry name" value="OS07G0246600 PROTEIN"/>
    <property type="match status" value="1"/>
</dbReference>
<feature type="compositionally biased region" description="Low complexity" evidence="1">
    <location>
        <begin position="62"/>
        <end position="78"/>
    </location>
</feature>
<feature type="compositionally biased region" description="Basic and acidic residues" evidence="1">
    <location>
        <begin position="179"/>
        <end position="193"/>
    </location>
</feature>
<sequence>MSGSEGFSMARTRGENRFYVSPAMRKQQQQQQQKKQQSKKAALKNCAAAEMEKRAESDQCGSSSSSSVSLSSNSSVSSRDGGEGSTTNLDRFLEYTTPVVPAQFLPKTSVRGWRTHEPECHPFFVLGDLWESFREWSAYGAGVPLWLDGTETVTQYYVPYLSGVQLYIDPSRPSPRLRRPVEESDADSSRETSSDGSSDSGAERSAANGVLGIWSPQSRADAKSQCLNGLTRRNKPLICSLSNECEIANPPGQLVFEYLENASPFTRQPLADKISALALQFPELKTYRSCDLSPSSWISVAWYPIYRIPMGPTLQNLDACFLTFHSLSTPFQSQNNDGMRPHGSGAREVQHTDMSFKLPLPTFGFASYKFRLPFWISDGAFECQKVSSLMRAADNWLRLLQVNHPDFRFFISHNASWR</sequence>
<accession>A0A2P2L3Z4</accession>